<dbReference type="GO" id="GO:0006281">
    <property type="term" value="P:DNA repair"/>
    <property type="evidence" value="ECO:0007669"/>
    <property type="project" value="InterPro"/>
</dbReference>
<dbReference type="Pfam" id="PF15628">
    <property type="entry name" value="RRM_DME"/>
    <property type="match status" value="1"/>
</dbReference>
<dbReference type="GO" id="GO:0019104">
    <property type="term" value="F:DNA N-glycosylase activity"/>
    <property type="evidence" value="ECO:0007669"/>
    <property type="project" value="InterPro"/>
</dbReference>
<comment type="cofactor">
    <cofactor evidence="1">
        <name>[4Fe-4S] cluster</name>
        <dbReference type="ChEBI" id="CHEBI:49883"/>
    </cofactor>
</comment>
<evidence type="ECO:0000256" key="1">
    <source>
        <dbReference type="ARBA" id="ARBA00001966"/>
    </source>
</evidence>
<dbReference type="EMBL" id="CAJGYO010000001">
    <property type="protein sequence ID" value="CAD6205636.1"/>
    <property type="molecule type" value="Genomic_DNA"/>
</dbReference>
<dbReference type="AlphaFoldDB" id="A0A811MJD1"/>
<dbReference type="InterPro" id="IPR023170">
    <property type="entry name" value="HhH_base_excis_C"/>
</dbReference>
<keyword evidence="8" id="KW-1185">Reference proteome</keyword>
<reference evidence="7" key="1">
    <citation type="submission" date="2020-10" db="EMBL/GenBank/DDBJ databases">
        <authorList>
            <person name="Han B."/>
            <person name="Lu T."/>
            <person name="Zhao Q."/>
            <person name="Huang X."/>
            <person name="Zhao Y."/>
        </authorList>
    </citation>
    <scope>NUCLEOTIDE SEQUENCE</scope>
</reference>
<feature type="compositionally biased region" description="Basic residues" evidence="5">
    <location>
        <begin position="44"/>
        <end position="53"/>
    </location>
</feature>
<feature type="region of interest" description="Disordered" evidence="5">
    <location>
        <begin position="1"/>
        <end position="62"/>
    </location>
</feature>
<dbReference type="GO" id="GO:0141166">
    <property type="term" value="P:chromosomal 5-methylcytosine DNA demethylation pathway"/>
    <property type="evidence" value="ECO:0007669"/>
    <property type="project" value="InterPro"/>
</dbReference>
<keyword evidence="2" id="KW-0479">Metal-binding</keyword>
<sequence>MAAAEVLPKSTWRKKRSQKGKSRFKILDTRKVSTPKPPLTARKASVRKARKKKTEAGRDGAVENTVRRRLDLEEEAGDGGVGGNPLLVRRRLDLDDAKIGSGAPLCSFSRAMLMDNLRSLVKLALGDDVKKPPRTLASPKIDLRSYSRAQLMENLRSLAKQNTLLLPLPDVDSSTTSTADGQGTTKGKKKKAMLTRRVPKLVLKPYKSKQRAAAATDEDEDAIVADDDDPIAMALSIRNESTGTELMYVPHWGFESVVLPNAKTLRQLVRITPAIEAAYNELVRSDETCLGDDLDGVPEGPELEEERQRLQVLVDKFMGPARAIIGKREFSNWKGSVLTSVVGTFLTQNVTDVTSSNVFMNIAAKFSFAKNGSNAGQSTNVPLITDCDSGVSERRDNKHINQLIASFRTGEISNWDKDKEHIKEVLEKRFEDSTVEKILQDIKSFLENDTSCWKYLLEEAYKNGYRKEETDETIDWETLLHASFGEIEECIKDRGTHSLMAFRILFLLIRIKRDQGSIDLEWLRYIPRAKAKKYLQSIIGIGYKSVDCIRLLSLRHRGFPVDVNVARIVTRLGWVPLQPLGDSIEFHMVDKEPVMAKIQEYLEPLFCNIPSHIRYELHCQQITFGKLICAKNRPNCGACPFTEDCKYYKSLFQIARHDLLKYSQQDGGGQTDMVERIHDAVMVKPSREHTYQCQIEMGKSTERHSTEPIIEIPPTPPHEYPESSSEGEYEQEYQEEYEQEYHNIVDIEDVVPCYDVAFDIRPKKPTEHATTGPSQGTDMILIHPHDNPIPIQRRYNLRTEYLAYIIPDGHEILDTFEPRVHGDCNPYLFIIRDYDDHSVNATIMIPCRTANREIFPLDGTYFQINEVFADHSSTRSPIQIKRDIFWNFRRCRVYFGTSLTTIARGQTQEGIQRLYHSGYICCREFDRSSRRATILSPVLHTNTTNRVQQKTGKKRHMPDSSPNSVEGNDKDRAQCS</sequence>
<dbReference type="InterPro" id="IPR028925">
    <property type="entry name" value="RRM_DME"/>
</dbReference>
<dbReference type="Gene3D" id="1.10.1670.10">
    <property type="entry name" value="Helix-hairpin-Helix base-excision DNA repair enzymes (C-terminal)"/>
    <property type="match status" value="1"/>
</dbReference>
<feature type="compositionally biased region" description="Basic residues" evidence="5">
    <location>
        <begin position="11"/>
        <end position="24"/>
    </location>
</feature>
<keyword evidence="4" id="KW-0411">Iron-sulfur</keyword>
<comment type="caution">
    <text evidence="7">The sequence shown here is derived from an EMBL/GenBank/DDBJ whole genome shotgun (WGS) entry which is preliminary data.</text>
</comment>
<evidence type="ECO:0000256" key="2">
    <source>
        <dbReference type="ARBA" id="ARBA00022723"/>
    </source>
</evidence>
<dbReference type="PANTHER" id="PTHR46213">
    <property type="entry name" value="TRANSCRIPTIONAL ACTIVATOR DEMETER"/>
    <property type="match status" value="1"/>
</dbReference>
<keyword evidence="3" id="KW-0408">Iron</keyword>
<dbReference type="InterPro" id="IPR044811">
    <property type="entry name" value="DME/ROS1"/>
</dbReference>
<dbReference type="SMART" id="SM00525">
    <property type="entry name" value="FES"/>
    <property type="match status" value="1"/>
</dbReference>
<name>A0A811MJD1_9POAL</name>
<feature type="compositionally biased region" description="Basic and acidic residues" evidence="5">
    <location>
        <begin position="967"/>
        <end position="976"/>
    </location>
</feature>
<dbReference type="SUPFAM" id="SSF48150">
    <property type="entry name" value="DNA-glycosylase"/>
    <property type="match status" value="1"/>
</dbReference>
<evidence type="ECO:0000256" key="3">
    <source>
        <dbReference type="ARBA" id="ARBA00023004"/>
    </source>
</evidence>
<dbReference type="GO" id="GO:0035514">
    <property type="term" value="F:DNA demethylase activity"/>
    <property type="evidence" value="ECO:0007669"/>
    <property type="project" value="InterPro"/>
</dbReference>
<feature type="region of interest" description="Disordered" evidence="5">
    <location>
        <begin position="170"/>
        <end position="191"/>
    </location>
</feature>
<evidence type="ECO:0000259" key="6">
    <source>
        <dbReference type="Pfam" id="PF15628"/>
    </source>
</evidence>
<dbReference type="InterPro" id="IPR011257">
    <property type="entry name" value="DNA_glycosylase"/>
</dbReference>
<feature type="domain" description="Demeter RRM-fold" evidence="6">
    <location>
        <begin position="842"/>
        <end position="941"/>
    </location>
</feature>
<dbReference type="GO" id="GO:0046872">
    <property type="term" value="F:metal ion binding"/>
    <property type="evidence" value="ECO:0007669"/>
    <property type="project" value="UniProtKB-KW"/>
</dbReference>
<protein>
    <recommendedName>
        <fullName evidence="6">Demeter RRM-fold domain-containing protein</fullName>
    </recommendedName>
</protein>
<dbReference type="PANTHER" id="PTHR46213:SF4">
    <property type="entry name" value="OS02G0496500 PROTEIN"/>
    <property type="match status" value="1"/>
</dbReference>
<feature type="region of interest" description="Disordered" evidence="5">
    <location>
        <begin position="700"/>
        <end position="730"/>
    </location>
</feature>
<organism evidence="7 8">
    <name type="scientific">Miscanthus lutarioriparius</name>
    <dbReference type="NCBI Taxonomy" id="422564"/>
    <lineage>
        <taxon>Eukaryota</taxon>
        <taxon>Viridiplantae</taxon>
        <taxon>Streptophyta</taxon>
        <taxon>Embryophyta</taxon>
        <taxon>Tracheophyta</taxon>
        <taxon>Spermatophyta</taxon>
        <taxon>Magnoliopsida</taxon>
        <taxon>Liliopsida</taxon>
        <taxon>Poales</taxon>
        <taxon>Poaceae</taxon>
        <taxon>PACMAD clade</taxon>
        <taxon>Panicoideae</taxon>
        <taxon>Andropogonodae</taxon>
        <taxon>Andropogoneae</taxon>
        <taxon>Saccharinae</taxon>
        <taxon>Miscanthus</taxon>
    </lineage>
</organism>
<dbReference type="OrthoDB" id="682021at2759"/>
<dbReference type="InterPro" id="IPR003651">
    <property type="entry name" value="Endonuclease3_FeS-loop_motif"/>
</dbReference>
<dbReference type="Proteomes" id="UP000604825">
    <property type="component" value="Unassembled WGS sequence"/>
</dbReference>
<feature type="compositionally biased region" description="Polar residues" evidence="5">
    <location>
        <begin position="172"/>
        <end position="182"/>
    </location>
</feature>
<evidence type="ECO:0000256" key="4">
    <source>
        <dbReference type="ARBA" id="ARBA00023014"/>
    </source>
</evidence>
<feature type="region of interest" description="Disordered" evidence="5">
    <location>
        <begin position="943"/>
        <end position="976"/>
    </location>
</feature>
<proteinExistence type="predicted"/>
<evidence type="ECO:0000313" key="8">
    <source>
        <dbReference type="Proteomes" id="UP000604825"/>
    </source>
</evidence>
<gene>
    <name evidence="7" type="ORF">NCGR_LOCUS3463</name>
</gene>
<evidence type="ECO:0000256" key="5">
    <source>
        <dbReference type="SAM" id="MobiDB-lite"/>
    </source>
</evidence>
<evidence type="ECO:0000313" key="7">
    <source>
        <dbReference type="EMBL" id="CAD6205636.1"/>
    </source>
</evidence>
<dbReference type="GO" id="GO:0051539">
    <property type="term" value="F:4 iron, 4 sulfur cluster binding"/>
    <property type="evidence" value="ECO:0007669"/>
    <property type="project" value="InterPro"/>
</dbReference>
<accession>A0A811MJD1</accession>